<name>A0A9P1BL35_9DINO</name>
<keyword evidence="4" id="KW-1185">Reference proteome</keyword>
<dbReference type="EMBL" id="CAMXCT020000199">
    <property type="protein sequence ID" value="CAL1128734.1"/>
    <property type="molecule type" value="Genomic_DNA"/>
</dbReference>
<dbReference type="EMBL" id="CAMXCT030000199">
    <property type="protein sequence ID" value="CAL4762671.1"/>
    <property type="molecule type" value="Genomic_DNA"/>
</dbReference>
<reference evidence="2" key="1">
    <citation type="submission" date="2022-10" db="EMBL/GenBank/DDBJ databases">
        <authorList>
            <person name="Chen Y."/>
            <person name="Dougan E. K."/>
            <person name="Chan C."/>
            <person name="Rhodes N."/>
            <person name="Thang M."/>
        </authorList>
    </citation>
    <scope>NUCLEOTIDE SEQUENCE</scope>
</reference>
<dbReference type="Gene3D" id="1.25.40.10">
    <property type="entry name" value="Tetratricopeptide repeat domain"/>
    <property type="match status" value="1"/>
</dbReference>
<keyword evidence="1" id="KW-0812">Transmembrane</keyword>
<keyword evidence="1" id="KW-1133">Transmembrane helix</keyword>
<feature type="transmembrane region" description="Helical" evidence="1">
    <location>
        <begin position="146"/>
        <end position="166"/>
    </location>
</feature>
<comment type="caution">
    <text evidence="2">The sequence shown here is derived from an EMBL/GenBank/DDBJ whole genome shotgun (WGS) entry which is preliminary data.</text>
</comment>
<evidence type="ECO:0000313" key="2">
    <source>
        <dbReference type="EMBL" id="CAI3975359.1"/>
    </source>
</evidence>
<evidence type="ECO:0000256" key="1">
    <source>
        <dbReference type="SAM" id="Phobius"/>
    </source>
</evidence>
<evidence type="ECO:0000313" key="3">
    <source>
        <dbReference type="EMBL" id="CAL4762671.1"/>
    </source>
</evidence>
<sequence length="180" mass="20181">MRQLALKFREIRFENSESKVEASDLRTLVAAHLNLASCYLESEAPDAALKHASTAAQLSGQVLTRTPDSIGDVPAEPTENDFAMLAVSFHKVAEAHEALKEWGKAIFAHTQAREAQDPADNTVSGRCKEQGNSIHRIHRIYMHLQYMFLITIIIITIYPCHMLYIISSVSLRSLTICNMR</sequence>
<dbReference type="SUPFAM" id="SSF48452">
    <property type="entry name" value="TPR-like"/>
    <property type="match status" value="1"/>
</dbReference>
<dbReference type="Proteomes" id="UP001152797">
    <property type="component" value="Unassembled WGS sequence"/>
</dbReference>
<gene>
    <name evidence="2" type="ORF">C1SCF055_LOCUS3691</name>
</gene>
<dbReference type="EMBL" id="CAMXCT010000199">
    <property type="protein sequence ID" value="CAI3975359.1"/>
    <property type="molecule type" value="Genomic_DNA"/>
</dbReference>
<reference evidence="3 4" key="2">
    <citation type="submission" date="2024-05" db="EMBL/GenBank/DDBJ databases">
        <authorList>
            <person name="Chen Y."/>
            <person name="Shah S."/>
            <person name="Dougan E. K."/>
            <person name="Thang M."/>
            <person name="Chan C."/>
        </authorList>
    </citation>
    <scope>NUCLEOTIDE SEQUENCE [LARGE SCALE GENOMIC DNA]</scope>
</reference>
<organism evidence="2">
    <name type="scientific">Cladocopium goreaui</name>
    <dbReference type="NCBI Taxonomy" id="2562237"/>
    <lineage>
        <taxon>Eukaryota</taxon>
        <taxon>Sar</taxon>
        <taxon>Alveolata</taxon>
        <taxon>Dinophyceae</taxon>
        <taxon>Suessiales</taxon>
        <taxon>Symbiodiniaceae</taxon>
        <taxon>Cladocopium</taxon>
    </lineage>
</organism>
<keyword evidence="1" id="KW-0472">Membrane</keyword>
<dbReference type="OrthoDB" id="425114at2759"/>
<dbReference type="InterPro" id="IPR011990">
    <property type="entry name" value="TPR-like_helical_dom_sf"/>
</dbReference>
<accession>A0A9P1BL35</accession>
<proteinExistence type="predicted"/>
<dbReference type="AlphaFoldDB" id="A0A9P1BL35"/>
<evidence type="ECO:0000313" key="4">
    <source>
        <dbReference type="Proteomes" id="UP001152797"/>
    </source>
</evidence>
<protein>
    <submittedName>
        <fullName evidence="2">Uncharacterized protein</fullName>
    </submittedName>
</protein>